<dbReference type="PaxDb" id="8022-A0A060WY17"/>
<feature type="chain" id="PRO_5001590386" description="Secreted protein" evidence="1">
    <location>
        <begin position="23"/>
        <end position="110"/>
    </location>
</feature>
<dbReference type="GO" id="GO:0016020">
    <property type="term" value="C:membrane"/>
    <property type="evidence" value="ECO:0007669"/>
    <property type="project" value="TreeGrafter"/>
</dbReference>
<dbReference type="PANTHER" id="PTHR22727">
    <property type="entry name" value="PROTEIN CBG13728"/>
    <property type="match status" value="1"/>
</dbReference>
<proteinExistence type="predicted"/>
<dbReference type="STRING" id="8022.A0A060WY17"/>
<dbReference type="AlphaFoldDB" id="A0A060WY17"/>
<keyword evidence="1" id="KW-0732">Signal</keyword>
<evidence type="ECO:0008006" key="4">
    <source>
        <dbReference type="Google" id="ProtNLM"/>
    </source>
</evidence>
<organism evidence="2 3">
    <name type="scientific">Oncorhynchus mykiss</name>
    <name type="common">Rainbow trout</name>
    <name type="synonym">Salmo gairdneri</name>
    <dbReference type="NCBI Taxonomy" id="8022"/>
    <lineage>
        <taxon>Eukaryota</taxon>
        <taxon>Metazoa</taxon>
        <taxon>Chordata</taxon>
        <taxon>Craniata</taxon>
        <taxon>Vertebrata</taxon>
        <taxon>Euteleostomi</taxon>
        <taxon>Actinopterygii</taxon>
        <taxon>Neopterygii</taxon>
        <taxon>Teleostei</taxon>
        <taxon>Protacanthopterygii</taxon>
        <taxon>Salmoniformes</taxon>
        <taxon>Salmonidae</taxon>
        <taxon>Salmoninae</taxon>
        <taxon>Oncorhynchus</taxon>
    </lineage>
</organism>
<dbReference type="InterPro" id="IPR039181">
    <property type="entry name" value="Elapor1/2"/>
</dbReference>
<sequence length="110" mass="12355">MPSRSWFIAGSALLLSFRLAFGTKGPHPCTETDYYYEYTECDSTGSRWRVAIPQSHGSCIGLPEPVRGTECSKYCVCVCQRCFSHPLISWLEFLPVFHNDLIGSLSLLQS</sequence>
<evidence type="ECO:0000313" key="3">
    <source>
        <dbReference type="Proteomes" id="UP000193380"/>
    </source>
</evidence>
<dbReference type="EMBL" id="FR904818">
    <property type="protein sequence ID" value="CDQ72218.1"/>
    <property type="molecule type" value="Genomic_DNA"/>
</dbReference>
<feature type="signal peptide" evidence="1">
    <location>
        <begin position="1"/>
        <end position="22"/>
    </location>
</feature>
<accession>A0A060WY17</accession>
<evidence type="ECO:0000256" key="1">
    <source>
        <dbReference type="SAM" id="SignalP"/>
    </source>
</evidence>
<protein>
    <recommendedName>
        <fullName evidence="4">Secreted protein</fullName>
    </recommendedName>
</protein>
<dbReference type="Proteomes" id="UP000193380">
    <property type="component" value="Unassembled WGS sequence"/>
</dbReference>
<reference evidence="2" key="2">
    <citation type="submission" date="2014-03" db="EMBL/GenBank/DDBJ databases">
        <authorList>
            <person name="Genoscope - CEA"/>
        </authorList>
    </citation>
    <scope>NUCLEOTIDE SEQUENCE</scope>
</reference>
<dbReference type="PANTHER" id="PTHR22727:SF3">
    <property type="entry name" value="ENDOSOME_LYSOSOME-ASSOCIATED APOPTOSIS AND AUTOPHAGY REGULATOR FAMILY MEMBER 2"/>
    <property type="match status" value="1"/>
</dbReference>
<dbReference type="GO" id="GO:0030513">
    <property type="term" value="P:positive regulation of BMP signaling pathway"/>
    <property type="evidence" value="ECO:0007669"/>
    <property type="project" value="TreeGrafter"/>
</dbReference>
<evidence type="ECO:0000313" key="2">
    <source>
        <dbReference type="EMBL" id="CDQ72218.1"/>
    </source>
</evidence>
<name>A0A060WY17_ONCMY</name>
<gene>
    <name evidence="2" type="ORF">GSONMT00057386001</name>
</gene>
<reference evidence="2" key="1">
    <citation type="journal article" date="2014" name="Nat. Commun.">
        <title>The rainbow trout genome provides novel insights into evolution after whole-genome duplication in vertebrates.</title>
        <authorList>
            <person name="Berthelot C."/>
            <person name="Brunet F."/>
            <person name="Chalopin D."/>
            <person name="Juanchich A."/>
            <person name="Bernard M."/>
            <person name="Noel B."/>
            <person name="Bento P."/>
            <person name="Da Silva C."/>
            <person name="Labadie K."/>
            <person name="Alberti A."/>
            <person name="Aury J.M."/>
            <person name="Louis A."/>
            <person name="Dehais P."/>
            <person name="Bardou P."/>
            <person name="Montfort J."/>
            <person name="Klopp C."/>
            <person name="Cabau C."/>
            <person name="Gaspin C."/>
            <person name="Thorgaard G.H."/>
            <person name="Boussaha M."/>
            <person name="Quillet E."/>
            <person name="Guyomard R."/>
            <person name="Galiana D."/>
            <person name="Bobe J."/>
            <person name="Volff J.N."/>
            <person name="Genet C."/>
            <person name="Wincker P."/>
            <person name="Jaillon O."/>
            <person name="Roest Crollius H."/>
            <person name="Guiguen Y."/>
        </authorList>
    </citation>
    <scope>NUCLEOTIDE SEQUENCE [LARGE SCALE GENOMIC DNA]</scope>
</reference>